<evidence type="ECO:0000259" key="2">
    <source>
        <dbReference type="Pfam" id="PF07705"/>
    </source>
</evidence>
<dbReference type="SUPFAM" id="SSF69318">
    <property type="entry name" value="Integrin alpha N-terminal domain"/>
    <property type="match status" value="1"/>
</dbReference>
<name>X1J6K6_9ZZZZ</name>
<evidence type="ECO:0008006" key="4">
    <source>
        <dbReference type="Google" id="ProtNLM"/>
    </source>
</evidence>
<dbReference type="InterPro" id="IPR011635">
    <property type="entry name" value="CARDB"/>
</dbReference>
<dbReference type="InterPro" id="IPR029030">
    <property type="entry name" value="Caspase-like_dom_sf"/>
</dbReference>
<dbReference type="GO" id="GO:0006508">
    <property type="term" value="P:proteolysis"/>
    <property type="evidence" value="ECO:0007669"/>
    <property type="project" value="InterPro"/>
</dbReference>
<accession>X1J6K6</accession>
<sequence>EQSPTLGNWRRRGLLIAGGDWVYPDMEHLFNYKVTQSTRYFTDIGYDTLTVRWKEIKPDEDTFRVYIDNYLNHGEIITVYYDHGAPQGWWVQYDTSWVKDLENGVRLPVVISDACFTAMFQWDHPFYDSTPPQGYPAGISLGEHFLINPEGGAVAFFGATKAASMSSTMSTGQLCLKGLLQNQNWILGKSLINFSGAWCLLGDPALDLGDYTAFPDLPDLVVRPRGIDIKLLPPYPYPAGGDEIPIRAKVLNIGATPAYNVDVSFAVVLNADTIYDSTITFDEIQPRDTAVATVYWNTALTHANYYGEIGDCDFIVTVDPDSEIKESWEYNNISSITKKVALYPNQSGWPKKVFNTVHIPQPAIANLDASGSIEIVCPDDDLIYVFNYDGSIFVDWPQYFPGIYGVVLGDIDDNGYIEIVAVSHDSIKVYDYQGTIMWQAEVPVDNYIFTDLPTVGYIDDMHLPEIVILATSVGGSEIFIKIFILV</sequence>
<comment type="caution">
    <text evidence="3">The sequence shown here is derived from an EMBL/GenBank/DDBJ whole genome shotgun (WGS) entry which is preliminary data.</text>
</comment>
<dbReference type="Gene3D" id="2.60.40.10">
    <property type="entry name" value="Immunoglobulins"/>
    <property type="match status" value="1"/>
</dbReference>
<evidence type="ECO:0000313" key="3">
    <source>
        <dbReference type="EMBL" id="GAH90366.1"/>
    </source>
</evidence>
<feature type="domain" description="Gingipain" evidence="1">
    <location>
        <begin position="5"/>
        <end position="208"/>
    </location>
</feature>
<organism evidence="3">
    <name type="scientific">marine sediment metagenome</name>
    <dbReference type="NCBI Taxonomy" id="412755"/>
    <lineage>
        <taxon>unclassified sequences</taxon>
        <taxon>metagenomes</taxon>
        <taxon>ecological metagenomes</taxon>
    </lineage>
</organism>
<dbReference type="EMBL" id="BARV01000895">
    <property type="protein sequence ID" value="GAH90366.1"/>
    <property type="molecule type" value="Genomic_DNA"/>
</dbReference>
<dbReference type="AlphaFoldDB" id="X1J6K6"/>
<gene>
    <name evidence="3" type="ORF">S06H3_02896</name>
</gene>
<dbReference type="InterPro" id="IPR028994">
    <property type="entry name" value="Integrin_alpha_N"/>
</dbReference>
<protein>
    <recommendedName>
        <fullName evidence="4">Gingipain domain-containing protein</fullName>
    </recommendedName>
</protein>
<dbReference type="InterPro" id="IPR001769">
    <property type="entry name" value="Gingipain"/>
</dbReference>
<dbReference type="SUPFAM" id="SSF52129">
    <property type="entry name" value="Caspase-like"/>
    <property type="match status" value="1"/>
</dbReference>
<dbReference type="InterPro" id="IPR013783">
    <property type="entry name" value="Ig-like_fold"/>
</dbReference>
<feature type="non-terminal residue" evidence="3">
    <location>
        <position position="1"/>
    </location>
</feature>
<feature type="domain" description="CARDB" evidence="2">
    <location>
        <begin position="218"/>
        <end position="334"/>
    </location>
</feature>
<dbReference type="GO" id="GO:0008234">
    <property type="term" value="F:cysteine-type peptidase activity"/>
    <property type="evidence" value="ECO:0007669"/>
    <property type="project" value="InterPro"/>
</dbReference>
<proteinExistence type="predicted"/>
<reference evidence="3" key="1">
    <citation type="journal article" date="2014" name="Front. Microbiol.">
        <title>High frequency of phylogenetically diverse reductive dehalogenase-homologous genes in deep subseafloor sedimentary metagenomes.</title>
        <authorList>
            <person name="Kawai M."/>
            <person name="Futagami T."/>
            <person name="Toyoda A."/>
            <person name="Takaki Y."/>
            <person name="Nishi S."/>
            <person name="Hori S."/>
            <person name="Arai W."/>
            <person name="Tsubouchi T."/>
            <person name="Morono Y."/>
            <person name="Uchiyama I."/>
            <person name="Ito T."/>
            <person name="Fujiyama A."/>
            <person name="Inagaki F."/>
            <person name="Takami H."/>
        </authorList>
    </citation>
    <scope>NUCLEOTIDE SEQUENCE</scope>
    <source>
        <strain evidence="3">Expedition CK06-06</strain>
    </source>
</reference>
<evidence type="ECO:0000259" key="1">
    <source>
        <dbReference type="Pfam" id="PF01364"/>
    </source>
</evidence>
<dbReference type="Pfam" id="PF07705">
    <property type="entry name" value="CARDB"/>
    <property type="match status" value="1"/>
</dbReference>
<dbReference type="Pfam" id="PF01364">
    <property type="entry name" value="Peptidase_C25"/>
    <property type="match status" value="1"/>
</dbReference>
<dbReference type="Gene3D" id="3.40.50.1460">
    <property type="match status" value="1"/>
</dbReference>